<protein>
    <recommendedName>
        <fullName evidence="4">ATPase AAA-type core domain-containing protein</fullName>
    </recommendedName>
</protein>
<dbReference type="GO" id="GO:0016887">
    <property type="term" value="F:ATP hydrolysis activity"/>
    <property type="evidence" value="ECO:0007669"/>
    <property type="project" value="InterPro"/>
</dbReference>
<dbReference type="PANTHER" id="PTHR11669:SF20">
    <property type="entry name" value="REPLICATION FACTOR C SUBUNIT 4"/>
    <property type="match status" value="1"/>
</dbReference>
<dbReference type="EMBL" id="CP001968">
    <property type="protein sequence ID" value="ADD67075.1"/>
    <property type="molecule type" value="Genomic_DNA"/>
</dbReference>
<sequence>MKTFNDFLFTSELKKELKYLLDTPERIPSPLCFYGRPGNGKTSFAEYIAKTLCSEVCYYDMNEYKKNGASSGELLRAVNNYASMATLSDESKPLGKCIILDEWHNATHSQQDAYKVPFETYSQKANVLFILCLNTDWELPIEKALSPAIKSRCHCISFNTRSSQLPELRALVREKYPTLSDIQIATALPDMRVIQRLADMYSA</sequence>
<dbReference type="HOGENOM" id="CLU_1347061_0_0_0"/>
<dbReference type="InterPro" id="IPR027417">
    <property type="entry name" value="P-loop_NTPase"/>
</dbReference>
<gene>
    <name evidence="5" type="ordered locus">Dacet_0273</name>
</gene>
<dbReference type="GO" id="GO:0006281">
    <property type="term" value="P:DNA repair"/>
    <property type="evidence" value="ECO:0007669"/>
    <property type="project" value="TreeGrafter"/>
</dbReference>
<dbReference type="Proteomes" id="UP000002012">
    <property type="component" value="Chromosome"/>
</dbReference>
<keyword evidence="2" id="KW-0547">Nucleotide-binding</keyword>
<keyword evidence="6" id="KW-1185">Reference proteome</keyword>
<accession>D4H2L4</accession>
<dbReference type="GO" id="GO:0005524">
    <property type="term" value="F:ATP binding"/>
    <property type="evidence" value="ECO:0007669"/>
    <property type="project" value="UniProtKB-KW"/>
</dbReference>
<dbReference type="GO" id="GO:0003689">
    <property type="term" value="F:DNA clamp loader activity"/>
    <property type="evidence" value="ECO:0007669"/>
    <property type="project" value="TreeGrafter"/>
</dbReference>
<keyword evidence="1" id="KW-0235">DNA replication</keyword>
<evidence type="ECO:0000313" key="5">
    <source>
        <dbReference type="EMBL" id="ADD67075.1"/>
    </source>
</evidence>
<keyword evidence="3" id="KW-0067">ATP-binding</keyword>
<dbReference type="InterPro" id="IPR003959">
    <property type="entry name" value="ATPase_AAA_core"/>
</dbReference>
<dbReference type="InterPro" id="IPR050238">
    <property type="entry name" value="DNA_Rep/Repair_Clamp_Loader"/>
</dbReference>
<dbReference type="AlphaFoldDB" id="D4H2L4"/>
<dbReference type="STRING" id="522772.Dacet_0273"/>
<dbReference type="CDD" id="cd00009">
    <property type="entry name" value="AAA"/>
    <property type="match status" value="1"/>
</dbReference>
<dbReference type="eggNOG" id="COG0470">
    <property type="taxonomic scope" value="Bacteria"/>
</dbReference>
<dbReference type="Gene3D" id="3.40.50.300">
    <property type="entry name" value="P-loop containing nucleotide triphosphate hydrolases"/>
    <property type="match status" value="1"/>
</dbReference>
<dbReference type="PaxDb" id="522772-Dacet_0273"/>
<name>D4H2L4_DENA2</name>
<dbReference type="PANTHER" id="PTHR11669">
    <property type="entry name" value="REPLICATION FACTOR C / DNA POLYMERASE III GAMMA-TAU SUBUNIT"/>
    <property type="match status" value="1"/>
</dbReference>
<dbReference type="Pfam" id="PF00004">
    <property type="entry name" value="AAA"/>
    <property type="match status" value="1"/>
</dbReference>
<reference evidence="5 6" key="1">
    <citation type="journal article" date="2010" name="Stand. Genomic Sci.">
        <title>Complete genome sequence of Denitrovibrio acetiphilus type strain (N2460).</title>
        <authorList>
            <person name="Kiss H."/>
            <person name="Lang E."/>
            <person name="Lapidus A."/>
            <person name="Copeland A."/>
            <person name="Nolan M."/>
            <person name="Glavina Del Rio T."/>
            <person name="Chen F."/>
            <person name="Lucas S."/>
            <person name="Tice H."/>
            <person name="Cheng J.F."/>
            <person name="Han C."/>
            <person name="Goodwin L."/>
            <person name="Pitluck S."/>
            <person name="Liolios K."/>
            <person name="Pati A."/>
            <person name="Ivanova N."/>
            <person name="Mavromatis K."/>
            <person name="Chen A."/>
            <person name="Palaniappan K."/>
            <person name="Land M."/>
            <person name="Hauser L."/>
            <person name="Chang Y.J."/>
            <person name="Jeffries C.D."/>
            <person name="Detter J.C."/>
            <person name="Brettin T."/>
            <person name="Spring S."/>
            <person name="Rohde M."/>
            <person name="Goker M."/>
            <person name="Woyke T."/>
            <person name="Bristow J."/>
            <person name="Eisen J.A."/>
            <person name="Markowitz V."/>
            <person name="Hugenholtz P."/>
            <person name="Kyrpides N.C."/>
            <person name="Klenk H.P."/>
        </authorList>
    </citation>
    <scope>NUCLEOTIDE SEQUENCE [LARGE SCALE GENOMIC DNA]</scope>
    <source>
        <strain evidence="6">DSM 12809 / NBRC 114555 / N2460</strain>
    </source>
</reference>
<dbReference type="KEGG" id="dap:Dacet_0273"/>
<proteinExistence type="predicted"/>
<evidence type="ECO:0000256" key="2">
    <source>
        <dbReference type="ARBA" id="ARBA00022741"/>
    </source>
</evidence>
<evidence type="ECO:0000259" key="4">
    <source>
        <dbReference type="Pfam" id="PF00004"/>
    </source>
</evidence>
<organism evidence="5 6">
    <name type="scientific">Denitrovibrio acetiphilus (strain DSM 12809 / NBRC 114555 / N2460)</name>
    <dbReference type="NCBI Taxonomy" id="522772"/>
    <lineage>
        <taxon>Bacteria</taxon>
        <taxon>Pseudomonadati</taxon>
        <taxon>Deferribacterota</taxon>
        <taxon>Deferribacteres</taxon>
        <taxon>Deferribacterales</taxon>
        <taxon>Geovibrionaceae</taxon>
        <taxon>Denitrovibrio</taxon>
    </lineage>
</organism>
<dbReference type="SUPFAM" id="SSF52540">
    <property type="entry name" value="P-loop containing nucleoside triphosphate hydrolases"/>
    <property type="match status" value="1"/>
</dbReference>
<dbReference type="GO" id="GO:0006261">
    <property type="term" value="P:DNA-templated DNA replication"/>
    <property type="evidence" value="ECO:0007669"/>
    <property type="project" value="TreeGrafter"/>
</dbReference>
<evidence type="ECO:0000256" key="3">
    <source>
        <dbReference type="ARBA" id="ARBA00022840"/>
    </source>
</evidence>
<dbReference type="InParanoid" id="D4H2L4"/>
<evidence type="ECO:0000313" key="6">
    <source>
        <dbReference type="Proteomes" id="UP000002012"/>
    </source>
</evidence>
<evidence type="ECO:0000256" key="1">
    <source>
        <dbReference type="ARBA" id="ARBA00022705"/>
    </source>
</evidence>
<feature type="domain" description="ATPase AAA-type core" evidence="4">
    <location>
        <begin position="31"/>
        <end position="123"/>
    </location>
</feature>